<dbReference type="GO" id="GO:0006313">
    <property type="term" value="P:DNA transposition"/>
    <property type="evidence" value="ECO:0007669"/>
    <property type="project" value="InterPro"/>
</dbReference>
<accession>A0A6S6PNB7</accession>
<proteinExistence type="predicted"/>
<dbReference type="GO" id="GO:0004803">
    <property type="term" value="F:transposase activity"/>
    <property type="evidence" value="ECO:0007669"/>
    <property type="project" value="InterPro"/>
</dbReference>
<dbReference type="EMBL" id="AP023327">
    <property type="protein sequence ID" value="BCI68959.1"/>
    <property type="molecule type" value="Genomic_DNA"/>
</dbReference>
<keyword evidence="2" id="KW-0614">Plasmid</keyword>
<dbReference type="PANTHER" id="PTHR30007">
    <property type="entry name" value="PHP DOMAIN PROTEIN"/>
    <property type="match status" value="1"/>
</dbReference>
<dbReference type="AlphaFoldDB" id="A0A6S6PNB7"/>
<evidence type="ECO:0000313" key="2">
    <source>
        <dbReference type="EMBL" id="BCI68959.1"/>
    </source>
</evidence>
<dbReference type="Proteomes" id="UP000515220">
    <property type="component" value="Plasmid pAAJCM20276_1"/>
</dbReference>
<dbReference type="PANTHER" id="PTHR30007:SF0">
    <property type="entry name" value="TRANSPOSASE"/>
    <property type="match status" value="1"/>
</dbReference>
<name>A0A6S6PNB7_ACEAC</name>
<organism evidence="2 3">
    <name type="scientific">Acetobacter aceti</name>
    <dbReference type="NCBI Taxonomy" id="435"/>
    <lineage>
        <taxon>Bacteria</taxon>
        <taxon>Pseudomonadati</taxon>
        <taxon>Pseudomonadota</taxon>
        <taxon>Alphaproteobacteria</taxon>
        <taxon>Acetobacterales</taxon>
        <taxon>Acetobacteraceae</taxon>
        <taxon>Acetobacter</taxon>
        <taxon>Acetobacter subgen. Acetobacter</taxon>
    </lineage>
</organism>
<dbReference type="GO" id="GO:0003677">
    <property type="term" value="F:DNA binding"/>
    <property type="evidence" value="ECO:0007669"/>
    <property type="project" value="InterPro"/>
</dbReference>
<evidence type="ECO:0000259" key="1">
    <source>
        <dbReference type="Pfam" id="PF01609"/>
    </source>
</evidence>
<geneLocation type="plasmid" evidence="2 3">
    <name>pAAJCM20276_1</name>
</geneLocation>
<evidence type="ECO:0000313" key="3">
    <source>
        <dbReference type="Proteomes" id="UP000515220"/>
    </source>
</evidence>
<reference evidence="2 3" key="1">
    <citation type="submission" date="2020-07" db="EMBL/GenBank/DDBJ databases">
        <title>Complete Genome Sequence of an acetic acid bacterium, Acetobacter aceti JCM20276.</title>
        <authorList>
            <person name="Hirose Y."/>
            <person name="Mihara H."/>
        </authorList>
    </citation>
    <scope>NUCLEOTIDE SEQUENCE [LARGE SCALE GENOMIC DNA]</scope>
    <source>
        <strain evidence="2 3">JCM20276</strain>
        <plasmid evidence="2 3">pAAJCM20276_1</plasmid>
    </source>
</reference>
<gene>
    <name evidence="2" type="ORF">AAJCM20276_35830</name>
</gene>
<dbReference type="Pfam" id="PF01609">
    <property type="entry name" value="DDE_Tnp_1"/>
    <property type="match status" value="1"/>
</dbReference>
<feature type="domain" description="Transposase IS4-like" evidence="1">
    <location>
        <begin position="2"/>
        <end position="119"/>
    </location>
</feature>
<dbReference type="InterPro" id="IPR002559">
    <property type="entry name" value="Transposase_11"/>
</dbReference>
<sequence length="134" mass="14733">MAVDTLGHLLALHVTPANRDDRAEVGPLAKAVQRATDGSVKLAWADQGYTGSKAAKAAEEQDITLEIVRLPQAKRGFVLLPRRWIVERSFAWATRCRRLVKDYERCASTLAAMHTIAFAGFMLKKAASLLTQNA</sequence>
<protein>
    <recommendedName>
        <fullName evidence="1">Transposase IS4-like domain-containing protein</fullName>
    </recommendedName>
</protein>